<dbReference type="AlphaFoldDB" id="A0A543NFA0"/>
<dbReference type="InterPro" id="IPR052020">
    <property type="entry name" value="Cyclic_di-GMP/3'3'-cGAMP_PDE"/>
</dbReference>
<feature type="transmembrane region" description="Helical" evidence="1">
    <location>
        <begin position="104"/>
        <end position="125"/>
    </location>
</feature>
<dbReference type="EMBL" id="VFQC01000001">
    <property type="protein sequence ID" value="TQN30518.1"/>
    <property type="molecule type" value="Genomic_DNA"/>
</dbReference>
<dbReference type="RefSeq" id="WP_141921760.1">
    <property type="nucleotide sequence ID" value="NZ_VFQC01000001.1"/>
</dbReference>
<gene>
    <name evidence="2" type="ORF">FHX37_0399</name>
</gene>
<reference evidence="2 3" key="1">
    <citation type="submission" date="2019-06" db="EMBL/GenBank/DDBJ databases">
        <title>Sequencing the genomes of 1000 actinobacteria strains.</title>
        <authorList>
            <person name="Klenk H.-P."/>
        </authorList>
    </citation>
    <scope>NUCLEOTIDE SEQUENCE [LARGE SCALE GENOMIC DNA]</scope>
    <source>
        <strain evidence="2 3">DSM 45015</strain>
    </source>
</reference>
<accession>A0A543NFA0</accession>
<dbReference type="OrthoDB" id="40937at2"/>
<evidence type="ECO:0000313" key="3">
    <source>
        <dbReference type="Proteomes" id="UP000317422"/>
    </source>
</evidence>
<sequence>MNVQGTAAPEARRRRNTLGRVSPTRLLLLSVAAGSAVLSLLWTLLTGFVEPRAALSFGALIAAGELARITLPGRREVAPIASAGALGYTFLLSVGGAAVSLPAWQVIAVVALGLAVGELPHMSVGRMPLWNDLARRLLLVLMVALPFRLLLHQLPHVAGNWWVVLCVMVGLVLAAWLVDSVVAATIRAEEWRTRLGVALADELRAQFAVGTAIGAIGILIALASAVAGLYSLLLFTAPLLVTQVAFRRYADIRRTYVQTVRSLSRVTEVGGYVETGHSRRVSRLAWAIGCELAMRESRLLELEYAALMHDIGQLSLREPISSGATVLISRREQRRIAELGAAIIRETGVLDGVAEIVRRQCEPCEGEEGESEGPPPLGSRIIKVANAYDDLVGDTADHDRVATAVQLLRDDSGREYDADVVEAAVRVLERSGAVR</sequence>
<keyword evidence="1" id="KW-0472">Membrane</keyword>
<keyword evidence="3" id="KW-1185">Reference proteome</keyword>
<dbReference type="PANTHER" id="PTHR45228">
    <property type="entry name" value="CYCLIC DI-GMP PHOSPHODIESTERASE TM_0186-RELATED"/>
    <property type="match status" value="1"/>
</dbReference>
<dbReference type="SUPFAM" id="SSF109604">
    <property type="entry name" value="HD-domain/PDEase-like"/>
    <property type="match status" value="1"/>
</dbReference>
<keyword evidence="1" id="KW-0812">Transmembrane</keyword>
<organism evidence="2 3">
    <name type="scientific">Haloactinospora alba</name>
    <dbReference type="NCBI Taxonomy" id="405555"/>
    <lineage>
        <taxon>Bacteria</taxon>
        <taxon>Bacillati</taxon>
        <taxon>Actinomycetota</taxon>
        <taxon>Actinomycetes</taxon>
        <taxon>Streptosporangiales</taxon>
        <taxon>Nocardiopsidaceae</taxon>
        <taxon>Haloactinospora</taxon>
    </lineage>
</organism>
<dbReference type="Proteomes" id="UP000317422">
    <property type="component" value="Unassembled WGS sequence"/>
</dbReference>
<dbReference type="InterPro" id="IPR003607">
    <property type="entry name" value="HD/PDEase_dom"/>
</dbReference>
<feature type="transmembrane region" description="Helical" evidence="1">
    <location>
        <begin position="51"/>
        <end position="71"/>
    </location>
</feature>
<protein>
    <submittedName>
        <fullName evidence="2">HD domain-containing protein</fullName>
    </submittedName>
</protein>
<dbReference type="Gene3D" id="1.10.3210.10">
    <property type="entry name" value="Hypothetical protein af1432"/>
    <property type="match status" value="1"/>
</dbReference>
<feature type="transmembrane region" description="Helical" evidence="1">
    <location>
        <begin position="26"/>
        <end position="45"/>
    </location>
</feature>
<keyword evidence="1" id="KW-1133">Transmembrane helix</keyword>
<evidence type="ECO:0000313" key="2">
    <source>
        <dbReference type="EMBL" id="TQN30518.1"/>
    </source>
</evidence>
<proteinExistence type="predicted"/>
<feature type="transmembrane region" description="Helical" evidence="1">
    <location>
        <begin position="137"/>
        <end position="155"/>
    </location>
</feature>
<feature type="transmembrane region" description="Helical" evidence="1">
    <location>
        <begin position="205"/>
        <end position="223"/>
    </location>
</feature>
<feature type="transmembrane region" description="Helical" evidence="1">
    <location>
        <begin position="161"/>
        <end position="184"/>
    </location>
</feature>
<dbReference type="PANTHER" id="PTHR45228:SF4">
    <property type="entry name" value="LIPOPROTEIN"/>
    <property type="match status" value="1"/>
</dbReference>
<dbReference type="CDD" id="cd00077">
    <property type="entry name" value="HDc"/>
    <property type="match status" value="1"/>
</dbReference>
<feature type="transmembrane region" description="Helical" evidence="1">
    <location>
        <begin position="78"/>
        <end position="98"/>
    </location>
</feature>
<dbReference type="Pfam" id="PF13487">
    <property type="entry name" value="HD_5"/>
    <property type="match status" value="1"/>
</dbReference>
<evidence type="ECO:0000256" key="1">
    <source>
        <dbReference type="SAM" id="Phobius"/>
    </source>
</evidence>
<comment type="caution">
    <text evidence="2">The sequence shown here is derived from an EMBL/GenBank/DDBJ whole genome shotgun (WGS) entry which is preliminary data.</text>
</comment>
<name>A0A543NFA0_9ACTN</name>